<organism evidence="6 7">
    <name type="scientific">Fibroporia radiculosa</name>
    <dbReference type="NCBI Taxonomy" id="599839"/>
    <lineage>
        <taxon>Eukaryota</taxon>
        <taxon>Fungi</taxon>
        <taxon>Dikarya</taxon>
        <taxon>Basidiomycota</taxon>
        <taxon>Agaricomycotina</taxon>
        <taxon>Agaricomycetes</taxon>
        <taxon>Polyporales</taxon>
        <taxon>Fibroporiaceae</taxon>
        <taxon>Fibroporia</taxon>
    </lineage>
</organism>
<keyword evidence="3 5" id="KW-1133">Transmembrane helix</keyword>
<keyword evidence="2 5" id="KW-0812">Transmembrane</keyword>
<dbReference type="EMBL" id="HE797011">
    <property type="protein sequence ID" value="CCM00979.1"/>
    <property type="molecule type" value="Genomic_DNA"/>
</dbReference>
<protein>
    <recommendedName>
        <fullName evidence="8">Major facilitator superfamily (MFS) profile domain-containing protein</fullName>
    </recommendedName>
</protein>
<keyword evidence="7" id="KW-1185">Reference proteome</keyword>
<feature type="transmembrane region" description="Helical" evidence="5">
    <location>
        <begin position="215"/>
        <end position="235"/>
    </location>
</feature>
<dbReference type="GeneID" id="24095890"/>
<dbReference type="HOGENOM" id="CLU_391820_0_0_1"/>
<name>J4H264_9APHY</name>
<reference evidence="6 7" key="1">
    <citation type="journal article" date="2012" name="Appl. Environ. Microbiol.">
        <title>Short-read sequencing for genomic analysis of the brown rot fungus Fibroporia radiculosa.</title>
        <authorList>
            <person name="Tang J.D."/>
            <person name="Perkins A.D."/>
            <person name="Sonstegard T.S."/>
            <person name="Schroeder S.G."/>
            <person name="Burgess S.C."/>
            <person name="Diehl S.V."/>
        </authorList>
    </citation>
    <scope>NUCLEOTIDE SEQUENCE [LARGE SCALE GENOMIC DNA]</scope>
    <source>
        <strain evidence="6 7">TFFH 294</strain>
    </source>
</reference>
<feature type="transmembrane region" description="Helical" evidence="5">
    <location>
        <begin position="510"/>
        <end position="528"/>
    </location>
</feature>
<feature type="transmembrane region" description="Helical" evidence="5">
    <location>
        <begin position="602"/>
        <end position="623"/>
    </location>
</feature>
<evidence type="ECO:0000256" key="5">
    <source>
        <dbReference type="SAM" id="Phobius"/>
    </source>
</evidence>
<comment type="subcellular location">
    <subcellularLocation>
        <location evidence="1">Membrane</location>
        <topology evidence="1">Multi-pass membrane protein</topology>
    </subcellularLocation>
</comment>
<dbReference type="SUPFAM" id="SSF103473">
    <property type="entry name" value="MFS general substrate transporter"/>
    <property type="match status" value="1"/>
</dbReference>
<feature type="transmembrane region" description="Helical" evidence="5">
    <location>
        <begin position="120"/>
        <end position="143"/>
    </location>
</feature>
<feature type="transmembrane region" description="Helical" evidence="5">
    <location>
        <begin position="439"/>
        <end position="463"/>
    </location>
</feature>
<gene>
    <name evidence="6" type="ORF">FIBRA_03027</name>
</gene>
<evidence type="ECO:0000313" key="6">
    <source>
        <dbReference type="EMBL" id="CCM00979.1"/>
    </source>
</evidence>
<dbReference type="AlphaFoldDB" id="J4H264"/>
<dbReference type="Pfam" id="PF07690">
    <property type="entry name" value="MFS_1"/>
    <property type="match status" value="1"/>
</dbReference>
<dbReference type="InterPro" id="IPR011701">
    <property type="entry name" value="MFS"/>
</dbReference>
<evidence type="ECO:0000256" key="1">
    <source>
        <dbReference type="ARBA" id="ARBA00004141"/>
    </source>
</evidence>
<dbReference type="InterPro" id="IPR036259">
    <property type="entry name" value="MFS_trans_sf"/>
</dbReference>
<evidence type="ECO:0000256" key="3">
    <source>
        <dbReference type="ARBA" id="ARBA00022989"/>
    </source>
</evidence>
<dbReference type="RefSeq" id="XP_012180262.1">
    <property type="nucleotide sequence ID" value="XM_012324872.1"/>
</dbReference>
<accession>J4H264</accession>
<dbReference type="OrthoDB" id="422206at2759"/>
<evidence type="ECO:0000313" key="7">
    <source>
        <dbReference type="Proteomes" id="UP000006352"/>
    </source>
</evidence>
<evidence type="ECO:0000256" key="4">
    <source>
        <dbReference type="ARBA" id="ARBA00023136"/>
    </source>
</evidence>
<evidence type="ECO:0008006" key="8">
    <source>
        <dbReference type="Google" id="ProtNLM"/>
    </source>
</evidence>
<dbReference type="Gene3D" id="1.20.1250.20">
    <property type="entry name" value="MFS general substrate transporter like domains"/>
    <property type="match status" value="2"/>
</dbReference>
<feature type="transmembrane region" description="Helical" evidence="5">
    <location>
        <begin position="377"/>
        <end position="395"/>
    </location>
</feature>
<dbReference type="GO" id="GO:0016020">
    <property type="term" value="C:membrane"/>
    <property type="evidence" value="ECO:0007669"/>
    <property type="project" value="UniProtKB-SubCell"/>
</dbReference>
<feature type="transmembrane region" description="Helical" evidence="5">
    <location>
        <begin position="311"/>
        <end position="336"/>
    </location>
</feature>
<dbReference type="InterPro" id="IPR049680">
    <property type="entry name" value="FLVCR1-2_SLC49-like"/>
</dbReference>
<dbReference type="Proteomes" id="UP000006352">
    <property type="component" value="Unassembled WGS sequence"/>
</dbReference>
<dbReference type="InParanoid" id="J4H264"/>
<feature type="transmembrane region" description="Helical" evidence="5">
    <location>
        <begin position="149"/>
        <end position="173"/>
    </location>
</feature>
<feature type="transmembrane region" description="Helical" evidence="5">
    <location>
        <begin position="534"/>
        <end position="559"/>
    </location>
</feature>
<evidence type="ECO:0000256" key="2">
    <source>
        <dbReference type="ARBA" id="ARBA00022692"/>
    </source>
</evidence>
<feature type="transmembrane region" description="Helical" evidence="5">
    <location>
        <begin position="255"/>
        <end position="276"/>
    </location>
</feature>
<dbReference type="GO" id="GO:0022857">
    <property type="term" value="F:transmembrane transporter activity"/>
    <property type="evidence" value="ECO:0007669"/>
    <property type="project" value="InterPro"/>
</dbReference>
<dbReference type="PANTHER" id="PTHR10924:SF6">
    <property type="entry name" value="SOLUTE CARRIER FAMILY 49 MEMBER A3"/>
    <property type="match status" value="1"/>
</dbReference>
<sequence>MHTAYDEDATAIPDGAGERTLIADCQTLAQDTGPVVTALPPEPGVHAGSRRPLATLAGGRTHTLGQHVESSASALPFPLFLFRVSGRMDVLKGKPSLPFEPYPRPARVSRRRWGCFQTHIDVLVGFSFIHTVSAYCTYAHVILSRLLRLSFVVRFVTVYRSISVVTFLLSPFYQSLPGTHLKHIATGNDVETSNQLPTQILGDSNVEHRMYKRRWIGVVAIFILNIVSGLTLVWFGPIANSVVDEFGFTLNQVNWLGNCVNIAYLPLSVIVPWVYARLGVRRTCYIGGALLVASSWVRYAGTAPSVSLNGAYALLLIGQILGGITQPIFQVLIPGYSEKWFDLKSRTTATMLMSIANPIGNGLGQLISPMVGSPSHSILILGIIHTAAMPFVFFITDSPPTPPTHAASQKNPPFLSLIRAMAGREPAERQTYMTRRQRFDFAIFILAFGVLVGVINAFSILSAQIMTPYGYSDTISGLMGAALLLVGIIAALVTAPLFDRVFTHHLALTCKVLSPVLGATWLSMIWAVCPDNTGALFALMAIIGATSLILLPVVVELAVELTRNADGSSALLWASSNLFGIILVSAEGALRDGADSSPPYGMHRALIFQGVLVCCAVGLVLFVEGKQTRRALDEQVQHEGEAPQTPPRGRTSLIADWEHGRPRSSSRTLGGCNRSGSIKAISTNTVNDSEVTLIMDVGMSESSS</sequence>
<feature type="transmembrane region" description="Helical" evidence="5">
    <location>
        <begin position="475"/>
        <end position="498"/>
    </location>
</feature>
<keyword evidence="4 5" id="KW-0472">Membrane</keyword>
<feature type="transmembrane region" description="Helical" evidence="5">
    <location>
        <begin position="571"/>
        <end position="590"/>
    </location>
</feature>
<proteinExistence type="predicted"/>
<dbReference type="PANTHER" id="PTHR10924">
    <property type="entry name" value="MAJOR FACILITATOR SUPERFAMILY PROTEIN-RELATED"/>
    <property type="match status" value="1"/>
</dbReference>